<keyword evidence="3" id="KW-1185">Reference proteome</keyword>
<organism evidence="2 3">
    <name type="scientific">Halteria grandinella</name>
    <dbReference type="NCBI Taxonomy" id="5974"/>
    <lineage>
        <taxon>Eukaryota</taxon>
        <taxon>Sar</taxon>
        <taxon>Alveolata</taxon>
        <taxon>Ciliophora</taxon>
        <taxon>Intramacronucleata</taxon>
        <taxon>Spirotrichea</taxon>
        <taxon>Stichotrichia</taxon>
        <taxon>Sporadotrichida</taxon>
        <taxon>Halteriidae</taxon>
        <taxon>Halteria</taxon>
    </lineage>
</organism>
<feature type="compositionally biased region" description="Polar residues" evidence="1">
    <location>
        <begin position="37"/>
        <end position="48"/>
    </location>
</feature>
<gene>
    <name evidence="2" type="ORF">FGO68_gene3271</name>
</gene>
<evidence type="ECO:0000313" key="3">
    <source>
        <dbReference type="Proteomes" id="UP000785679"/>
    </source>
</evidence>
<protein>
    <submittedName>
        <fullName evidence="2">Uncharacterized protein</fullName>
    </submittedName>
</protein>
<sequence>MIRQFKIIQQNIMKQSNSTTRLLKPVIKSSVLKRPSSRVSQKEAANSQRKQHNIVIDLESNRVSLSPEPQFTKIGKSKYNEG</sequence>
<dbReference type="Proteomes" id="UP000785679">
    <property type="component" value="Unassembled WGS sequence"/>
</dbReference>
<proteinExistence type="predicted"/>
<feature type="region of interest" description="Disordered" evidence="1">
    <location>
        <begin position="33"/>
        <end position="52"/>
    </location>
</feature>
<accession>A0A8J8P009</accession>
<comment type="caution">
    <text evidence="2">The sequence shown here is derived from an EMBL/GenBank/DDBJ whole genome shotgun (WGS) entry which is preliminary data.</text>
</comment>
<name>A0A8J8P009_HALGN</name>
<dbReference type="AlphaFoldDB" id="A0A8J8P009"/>
<reference evidence="2" key="1">
    <citation type="submission" date="2019-06" db="EMBL/GenBank/DDBJ databases">
        <authorList>
            <person name="Zheng W."/>
        </authorList>
    </citation>
    <scope>NUCLEOTIDE SEQUENCE</scope>
    <source>
        <strain evidence="2">QDHG01</strain>
    </source>
</reference>
<evidence type="ECO:0000256" key="1">
    <source>
        <dbReference type="SAM" id="MobiDB-lite"/>
    </source>
</evidence>
<dbReference type="EMBL" id="RRYP01003537">
    <property type="protein sequence ID" value="TNV83714.1"/>
    <property type="molecule type" value="Genomic_DNA"/>
</dbReference>
<evidence type="ECO:0000313" key="2">
    <source>
        <dbReference type="EMBL" id="TNV83714.1"/>
    </source>
</evidence>